<organism evidence="2 3">
    <name type="scientific">Trichogramma kaykai</name>
    <dbReference type="NCBI Taxonomy" id="54128"/>
    <lineage>
        <taxon>Eukaryota</taxon>
        <taxon>Metazoa</taxon>
        <taxon>Ecdysozoa</taxon>
        <taxon>Arthropoda</taxon>
        <taxon>Hexapoda</taxon>
        <taxon>Insecta</taxon>
        <taxon>Pterygota</taxon>
        <taxon>Neoptera</taxon>
        <taxon>Endopterygota</taxon>
        <taxon>Hymenoptera</taxon>
        <taxon>Apocrita</taxon>
        <taxon>Proctotrupomorpha</taxon>
        <taxon>Chalcidoidea</taxon>
        <taxon>Trichogrammatidae</taxon>
        <taxon>Trichogramma</taxon>
    </lineage>
</organism>
<evidence type="ECO:0000313" key="3">
    <source>
        <dbReference type="Proteomes" id="UP001627154"/>
    </source>
</evidence>
<feature type="region of interest" description="Disordered" evidence="1">
    <location>
        <begin position="30"/>
        <end position="49"/>
    </location>
</feature>
<protein>
    <submittedName>
        <fullName evidence="2">Uncharacterized protein</fullName>
    </submittedName>
</protein>
<sequence>MRKVDVDSSVFDSRDDELLDKMMSVYANQATKTLPYEPQHEEREETPVVKPPKTLETIALDDSTDEVIEDNAVREFGQSLEMAMASIKSVSVENIDASCKRIALDSIRQPAAKKSAFDVLMARTNDDKKTSVSCFPMRKKNQPADD</sequence>
<evidence type="ECO:0000313" key="2">
    <source>
        <dbReference type="EMBL" id="KAL3384427.1"/>
    </source>
</evidence>
<name>A0ABD2VUG1_9HYME</name>
<dbReference type="EMBL" id="JBJJXI010000173">
    <property type="protein sequence ID" value="KAL3384427.1"/>
    <property type="molecule type" value="Genomic_DNA"/>
</dbReference>
<comment type="caution">
    <text evidence="2">The sequence shown here is derived from an EMBL/GenBank/DDBJ whole genome shotgun (WGS) entry which is preliminary data.</text>
</comment>
<feature type="region of interest" description="Disordered" evidence="1">
    <location>
        <begin position="126"/>
        <end position="146"/>
    </location>
</feature>
<evidence type="ECO:0000256" key="1">
    <source>
        <dbReference type="SAM" id="MobiDB-lite"/>
    </source>
</evidence>
<dbReference type="AlphaFoldDB" id="A0ABD2VUG1"/>
<dbReference type="Proteomes" id="UP001627154">
    <property type="component" value="Unassembled WGS sequence"/>
</dbReference>
<gene>
    <name evidence="2" type="ORF">TKK_019822</name>
</gene>
<accession>A0ABD2VUG1</accession>
<feature type="compositionally biased region" description="Basic residues" evidence="1">
    <location>
        <begin position="137"/>
        <end position="146"/>
    </location>
</feature>
<proteinExistence type="predicted"/>
<keyword evidence="3" id="KW-1185">Reference proteome</keyword>
<feature type="compositionally biased region" description="Basic and acidic residues" evidence="1">
    <location>
        <begin position="38"/>
        <end position="47"/>
    </location>
</feature>
<reference evidence="2 3" key="1">
    <citation type="journal article" date="2024" name="bioRxiv">
        <title>A reference genome for Trichogramma kaykai: A tiny desert-dwelling parasitoid wasp with competing sex-ratio distorters.</title>
        <authorList>
            <person name="Culotta J."/>
            <person name="Lindsey A.R."/>
        </authorList>
    </citation>
    <scope>NUCLEOTIDE SEQUENCE [LARGE SCALE GENOMIC DNA]</scope>
    <source>
        <strain evidence="2 3">KSX58</strain>
    </source>
</reference>